<dbReference type="EMBL" id="CM010724">
    <property type="protein sequence ID" value="RZC80939.1"/>
    <property type="molecule type" value="Genomic_DNA"/>
</dbReference>
<organism evidence="1 2">
    <name type="scientific">Papaver somniferum</name>
    <name type="common">Opium poppy</name>
    <dbReference type="NCBI Taxonomy" id="3469"/>
    <lineage>
        <taxon>Eukaryota</taxon>
        <taxon>Viridiplantae</taxon>
        <taxon>Streptophyta</taxon>
        <taxon>Embryophyta</taxon>
        <taxon>Tracheophyta</taxon>
        <taxon>Spermatophyta</taxon>
        <taxon>Magnoliopsida</taxon>
        <taxon>Ranunculales</taxon>
        <taxon>Papaveraceae</taxon>
        <taxon>Papaveroideae</taxon>
        <taxon>Papaver</taxon>
    </lineage>
</organism>
<evidence type="ECO:0000313" key="2">
    <source>
        <dbReference type="Proteomes" id="UP000316621"/>
    </source>
</evidence>
<proteinExistence type="predicted"/>
<evidence type="ECO:0000313" key="1">
    <source>
        <dbReference type="EMBL" id="RZC80939.1"/>
    </source>
</evidence>
<name>A0A4Y7L9R9_PAPSO</name>
<reference evidence="1 2" key="1">
    <citation type="journal article" date="2018" name="Science">
        <title>The opium poppy genome and morphinan production.</title>
        <authorList>
            <person name="Guo L."/>
            <person name="Winzer T."/>
            <person name="Yang X."/>
            <person name="Li Y."/>
            <person name="Ning Z."/>
            <person name="He Z."/>
            <person name="Teodor R."/>
            <person name="Lu Y."/>
            <person name="Bowser T.A."/>
            <person name="Graham I.A."/>
            <person name="Ye K."/>
        </authorList>
    </citation>
    <scope>NUCLEOTIDE SEQUENCE [LARGE SCALE GENOMIC DNA]</scope>
    <source>
        <strain evidence="2">cv. HN1</strain>
        <tissue evidence="1">Leaves</tissue>
    </source>
</reference>
<dbReference type="OrthoDB" id="1914413at2759"/>
<accession>A0A4Y7L9R9</accession>
<keyword evidence="2" id="KW-1185">Reference proteome</keyword>
<dbReference type="AlphaFoldDB" id="A0A4Y7L9R9"/>
<protein>
    <submittedName>
        <fullName evidence="1">Uncharacterized protein</fullName>
    </submittedName>
</protein>
<dbReference type="Gramene" id="RZC80939">
    <property type="protein sequence ID" value="RZC80939"/>
    <property type="gene ID" value="C5167_043500"/>
</dbReference>
<dbReference type="Proteomes" id="UP000316621">
    <property type="component" value="Chromosome 10"/>
</dbReference>
<gene>
    <name evidence="1" type="ORF">C5167_043500</name>
</gene>
<sequence>MNQIFRFSVCRSLLTRNPFTQRLLSPKPISSSSLISNNHPTSSSFSNLMTVLISKFNHPPQIFSTPGNQFRKFSGEAAEEGCNFSDDYLKDEMSKVHDAVLYAWDNIERRTLPPLDAAKVPAETFNAFREKFGLDNGDLPHQLQRFEEEIDMLEESVDKTVAYGKYADGGGELGYVFEDWYKAVGRFQEWSSESENESSTLPTAQDQIAMPVADAASEVVAGNRADITYQGGLVYGCSS</sequence>